<keyword evidence="4" id="KW-1185">Reference proteome</keyword>
<sequence length="175" mass="19597">MTEEVLGEGITPSHLVSTCHLRSPVMALAILTSFLGLLAFSVGGPASSNPGHRREVAPKADDAKRTAERARAYERNMTDLINEVHGEKSYLSSRRYHTNSNFARIVGLGRPVVPLVVRDLSTRERQGCAIDLLHAILPEVNLGALYDFPTFRYERSVHAALWARWWNEFGKRASW</sequence>
<proteinExistence type="predicted"/>
<accession>A0A5C1AHK5</accession>
<dbReference type="Proteomes" id="UP000324974">
    <property type="component" value="Chromosome"/>
</dbReference>
<feature type="region of interest" description="Disordered" evidence="1">
    <location>
        <begin position="46"/>
        <end position="65"/>
    </location>
</feature>
<gene>
    <name evidence="3" type="ORF">PX52LOC_03574</name>
</gene>
<reference evidence="4" key="1">
    <citation type="submission" date="2019-08" db="EMBL/GenBank/DDBJ databases">
        <title>Limnoglobus roseus gen. nov., sp. nov., a novel freshwater planctomycete with a giant genome from the family Gemmataceae.</title>
        <authorList>
            <person name="Kulichevskaya I.S."/>
            <person name="Naumoff D.G."/>
            <person name="Miroshnikov K."/>
            <person name="Ivanova A."/>
            <person name="Philippov D.A."/>
            <person name="Hakobyan A."/>
            <person name="Rijpstra I.C."/>
            <person name="Sinninghe Damste J.S."/>
            <person name="Liesack W."/>
            <person name="Dedysh S.N."/>
        </authorList>
    </citation>
    <scope>NUCLEOTIDE SEQUENCE [LARGE SCALE GENOMIC DNA]</scope>
    <source>
        <strain evidence="4">PX52</strain>
    </source>
</reference>
<evidence type="ECO:0000313" key="4">
    <source>
        <dbReference type="Proteomes" id="UP000324974"/>
    </source>
</evidence>
<protein>
    <submittedName>
        <fullName evidence="3">Uncharacterized protein</fullName>
    </submittedName>
</protein>
<feature type="compositionally biased region" description="Basic and acidic residues" evidence="1">
    <location>
        <begin position="52"/>
        <end position="65"/>
    </location>
</feature>
<feature type="transmembrane region" description="Helical" evidence="2">
    <location>
        <begin position="25"/>
        <end position="44"/>
    </location>
</feature>
<dbReference type="EMBL" id="CP042425">
    <property type="protein sequence ID" value="QEL16614.1"/>
    <property type="molecule type" value="Genomic_DNA"/>
</dbReference>
<evidence type="ECO:0000313" key="3">
    <source>
        <dbReference type="EMBL" id="QEL16614.1"/>
    </source>
</evidence>
<keyword evidence="2" id="KW-1133">Transmembrane helix</keyword>
<dbReference type="AlphaFoldDB" id="A0A5C1AHK5"/>
<dbReference type="KEGG" id="lrs:PX52LOC_03574"/>
<keyword evidence="2" id="KW-0812">Transmembrane</keyword>
<evidence type="ECO:0000256" key="1">
    <source>
        <dbReference type="SAM" id="MobiDB-lite"/>
    </source>
</evidence>
<evidence type="ECO:0000256" key="2">
    <source>
        <dbReference type="SAM" id="Phobius"/>
    </source>
</evidence>
<name>A0A5C1AHK5_9BACT</name>
<keyword evidence="2" id="KW-0472">Membrane</keyword>
<organism evidence="3 4">
    <name type="scientific">Limnoglobus roseus</name>
    <dbReference type="NCBI Taxonomy" id="2598579"/>
    <lineage>
        <taxon>Bacteria</taxon>
        <taxon>Pseudomonadati</taxon>
        <taxon>Planctomycetota</taxon>
        <taxon>Planctomycetia</taxon>
        <taxon>Gemmatales</taxon>
        <taxon>Gemmataceae</taxon>
        <taxon>Limnoglobus</taxon>
    </lineage>
</organism>